<protein>
    <recommendedName>
        <fullName evidence="9">Type II secretion system protein GspF domain-containing protein</fullName>
    </recommendedName>
</protein>
<dbReference type="InterPro" id="IPR018076">
    <property type="entry name" value="T2SS_GspF_dom"/>
</dbReference>
<feature type="transmembrane region" description="Helical" evidence="8">
    <location>
        <begin position="372"/>
        <end position="393"/>
    </location>
</feature>
<keyword evidence="5 8" id="KW-0812">Transmembrane</keyword>
<evidence type="ECO:0000256" key="6">
    <source>
        <dbReference type="ARBA" id="ARBA00022989"/>
    </source>
</evidence>
<evidence type="ECO:0000256" key="2">
    <source>
        <dbReference type="ARBA" id="ARBA00005745"/>
    </source>
</evidence>
<keyword evidence="6 8" id="KW-1133">Transmembrane helix</keyword>
<dbReference type="Pfam" id="PF00482">
    <property type="entry name" value="T2SSF"/>
    <property type="match status" value="2"/>
</dbReference>
<feature type="transmembrane region" description="Helical" evidence="8">
    <location>
        <begin position="208"/>
        <end position="234"/>
    </location>
</feature>
<evidence type="ECO:0000256" key="8">
    <source>
        <dbReference type="SAM" id="Phobius"/>
    </source>
</evidence>
<reference evidence="10 11" key="1">
    <citation type="journal article" date="2016" name="Nat. Commun.">
        <title>Thousands of microbial genomes shed light on interconnected biogeochemical processes in an aquifer system.</title>
        <authorList>
            <person name="Anantharaman K."/>
            <person name="Brown C.T."/>
            <person name="Hug L.A."/>
            <person name="Sharon I."/>
            <person name="Castelle C.J."/>
            <person name="Probst A.J."/>
            <person name="Thomas B.C."/>
            <person name="Singh A."/>
            <person name="Wilkins M.J."/>
            <person name="Karaoz U."/>
            <person name="Brodie E.L."/>
            <person name="Williams K.H."/>
            <person name="Hubbard S.S."/>
            <person name="Banfield J.F."/>
        </authorList>
    </citation>
    <scope>NUCLEOTIDE SEQUENCE [LARGE SCALE GENOMIC DNA]</scope>
</reference>
<feature type="domain" description="Type II secretion system protein GspF" evidence="9">
    <location>
        <begin position="66"/>
        <end position="189"/>
    </location>
</feature>
<evidence type="ECO:0000313" key="10">
    <source>
        <dbReference type="EMBL" id="OGK18439.1"/>
    </source>
</evidence>
<evidence type="ECO:0000256" key="7">
    <source>
        <dbReference type="ARBA" id="ARBA00023136"/>
    </source>
</evidence>
<dbReference type="PANTHER" id="PTHR30012">
    <property type="entry name" value="GENERAL SECRETION PATHWAY PROTEIN"/>
    <property type="match status" value="1"/>
</dbReference>
<keyword evidence="7 8" id="KW-0472">Membrane</keyword>
<keyword evidence="4" id="KW-0997">Cell inner membrane</keyword>
<dbReference type="InterPro" id="IPR003004">
    <property type="entry name" value="GspF/PilC"/>
</dbReference>
<name>A0A1F7GHP3_9BACT</name>
<dbReference type="Gene3D" id="1.20.81.30">
    <property type="entry name" value="Type II secretion system (T2SS), domain F"/>
    <property type="match status" value="2"/>
</dbReference>
<feature type="domain" description="Type II secretion system protein GspF" evidence="9">
    <location>
        <begin position="270"/>
        <end position="391"/>
    </location>
</feature>
<comment type="subcellular location">
    <subcellularLocation>
        <location evidence="1">Cell inner membrane</location>
        <topology evidence="1">Multi-pass membrane protein</topology>
    </subcellularLocation>
</comment>
<dbReference type="GO" id="GO:0005886">
    <property type="term" value="C:plasma membrane"/>
    <property type="evidence" value="ECO:0007669"/>
    <property type="project" value="UniProtKB-SubCell"/>
</dbReference>
<gene>
    <name evidence="10" type="ORF">A2799_03960</name>
</gene>
<evidence type="ECO:0000259" key="9">
    <source>
        <dbReference type="Pfam" id="PF00482"/>
    </source>
</evidence>
<dbReference type="EMBL" id="MFZH01000032">
    <property type="protein sequence ID" value="OGK18439.1"/>
    <property type="molecule type" value="Genomic_DNA"/>
</dbReference>
<evidence type="ECO:0000256" key="1">
    <source>
        <dbReference type="ARBA" id="ARBA00004429"/>
    </source>
</evidence>
<keyword evidence="3" id="KW-1003">Cell membrane</keyword>
<proteinExistence type="inferred from homology"/>
<organism evidence="10 11">
    <name type="scientific">Candidatus Roizmanbacteria bacterium RIFCSPHIGHO2_01_FULL_39_24</name>
    <dbReference type="NCBI Taxonomy" id="1802032"/>
    <lineage>
        <taxon>Bacteria</taxon>
        <taxon>Candidatus Roizmaniibacteriota</taxon>
    </lineage>
</organism>
<dbReference type="PRINTS" id="PR00812">
    <property type="entry name" value="BCTERIALGSPF"/>
</dbReference>
<dbReference type="Proteomes" id="UP000176850">
    <property type="component" value="Unassembled WGS sequence"/>
</dbReference>
<evidence type="ECO:0000313" key="11">
    <source>
        <dbReference type="Proteomes" id="UP000176850"/>
    </source>
</evidence>
<dbReference type="GO" id="GO:0015628">
    <property type="term" value="P:protein secretion by the type II secretion system"/>
    <property type="evidence" value="ECO:0007669"/>
    <property type="project" value="TreeGrafter"/>
</dbReference>
<accession>A0A1F7GHP3</accession>
<dbReference type="PANTHER" id="PTHR30012:SF0">
    <property type="entry name" value="TYPE II SECRETION SYSTEM PROTEIN F-RELATED"/>
    <property type="match status" value="1"/>
</dbReference>
<dbReference type="AlphaFoldDB" id="A0A1F7GHP3"/>
<dbReference type="InterPro" id="IPR042094">
    <property type="entry name" value="T2SS_GspF_sf"/>
</dbReference>
<evidence type="ECO:0000256" key="4">
    <source>
        <dbReference type="ARBA" id="ARBA00022519"/>
    </source>
</evidence>
<comment type="caution">
    <text evidence="10">The sequence shown here is derived from an EMBL/GenBank/DDBJ whole genome shotgun (WGS) entry which is preliminary data.</text>
</comment>
<evidence type="ECO:0000256" key="3">
    <source>
        <dbReference type="ARBA" id="ARBA00022475"/>
    </source>
</evidence>
<sequence>MLFTYKGLENGKPVKGNAEAENEQKVIEYLKSKEITIVSVTPKQSGISLTGDISLGKVSFNDVVDFTRQLSIMLSAGLSIVDSLDILKKQSTNKTVLKLINDIDDDVRSGLSFSSALKRHGNTFGNLYIALVRAGEASGKLDEILIKLADTLEKRRTFQGKVKGALVYPAVIVVAMVVVMFILMSFVVPQLLTLYKNFAIELPLPTKILIGISGIFQSFWWLILIISVVGIIAVKNYSRTKAGREFFDTFVLHIPIISNVIKVSALVNSTRTLAILVQSGVSILDSLDIVVDSTNNVIYQEAFRHIRSKVEKGDTLGKSLESEGIFPPILVQMASVGEQTGHLDETLTHLSNYFENESEAAIKALTTLIEPAVLVVLGICVGFIAIAIITPIFSLSNAV</sequence>
<feature type="transmembrane region" description="Helical" evidence="8">
    <location>
        <begin position="165"/>
        <end position="188"/>
    </location>
</feature>
<dbReference type="FunFam" id="1.20.81.30:FF:000001">
    <property type="entry name" value="Type II secretion system protein F"/>
    <property type="match status" value="2"/>
</dbReference>
<comment type="similarity">
    <text evidence="2">Belongs to the GSP F family.</text>
</comment>
<evidence type="ECO:0000256" key="5">
    <source>
        <dbReference type="ARBA" id="ARBA00022692"/>
    </source>
</evidence>